<proteinExistence type="predicted"/>
<evidence type="ECO:0000313" key="2">
    <source>
        <dbReference type="Proteomes" id="UP000183077"/>
    </source>
</evidence>
<dbReference type="AlphaFoldDB" id="A0A1H6YIS5"/>
<dbReference type="Proteomes" id="UP000183077">
    <property type="component" value="Unassembled WGS sequence"/>
</dbReference>
<dbReference type="EMBL" id="FNYS01000035">
    <property type="protein sequence ID" value="SEJ41201.1"/>
    <property type="molecule type" value="Genomic_DNA"/>
</dbReference>
<name>A0A1H6YIS5_9FLAO</name>
<reference evidence="1 2" key="1">
    <citation type="submission" date="2016-10" db="EMBL/GenBank/DDBJ databases">
        <authorList>
            <person name="de Groot N.N."/>
        </authorList>
    </citation>
    <scope>NUCLEOTIDE SEQUENCE [LARGE SCALE GENOMIC DNA]</scope>
    <source>
        <strain evidence="1 2">DSM 23048</strain>
    </source>
</reference>
<gene>
    <name evidence="1" type="ORF">SAMN04488018_1354</name>
</gene>
<evidence type="ECO:0000313" key="1">
    <source>
        <dbReference type="EMBL" id="SEJ41201.1"/>
    </source>
</evidence>
<protein>
    <submittedName>
        <fullName evidence="1">Uncharacterized protein</fullName>
    </submittedName>
</protein>
<organism evidence="1 2">
    <name type="scientific">Myroides marinus</name>
    <dbReference type="NCBI Taxonomy" id="703342"/>
    <lineage>
        <taxon>Bacteria</taxon>
        <taxon>Pseudomonadati</taxon>
        <taxon>Bacteroidota</taxon>
        <taxon>Flavobacteriia</taxon>
        <taxon>Flavobacteriales</taxon>
        <taxon>Flavobacteriaceae</taxon>
        <taxon>Myroides</taxon>
    </lineage>
</organism>
<accession>A0A1H6YIS5</accession>
<sequence length="172" mass="20165">MVFIHVIYTFTNLFNDVVILEVFYYPNNVYVLKFFLKRNKLSSKRYSMQYSLEEILAKGYKNGSSNFLKTLYTVLIIGIEYLKKDELASFGFMGAARPGELEKNRMDDGTVSNTKRYSVYKLFTLRYFDPKKFAFIDSKTSSIFFIRNQKNAEKLSKGKVMQIIKNEIIPNL</sequence>